<dbReference type="InterPro" id="IPR029475">
    <property type="entry name" value="DUF6807"/>
</dbReference>
<dbReference type="EMBL" id="JANUCP010000001">
    <property type="protein sequence ID" value="MCS3918115.1"/>
    <property type="molecule type" value="Genomic_DNA"/>
</dbReference>
<reference evidence="1 2" key="1">
    <citation type="submission" date="2022-08" db="EMBL/GenBank/DDBJ databases">
        <title>Bacterial and archaeal communities from various locations to study Microbial Dark Matter (Phase II).</title>
        <authorList>
            <person name="Stepanauskas R."/>
        </authorList>
    </citation>
    <scope>NUCLEOTIDE SEQUENCE [LARGE SCALE GENOMIC DNA]</scope>
    <source>
        <strain evidence="1 2">PD1</strain>
    </source>
</reference>
<dbReference type="RefSeq" id="WP_259093538.1">
    <property type="nucleotide sequence ID" value="NZ_CP130454.1"/>
</dbReference>
<comment type="caution">
    <text evidence="1">The sequence shown here is derived from an EMBL/GenBank/DDBJ whole genome shotgun (WGS) entry which is preliminary data.</text>
</comment>
<gene>
    <name evidence="1" type="ORF">M2350_000512</name>
</gene>
<name>A0ABT2EMH0_9BACT</name>
<organism evidence="1 2">
    <name type="scientific">Candidatus Fervidibacter sacchari</name>
    <dbReference type="NCBI Taxonomy" id="1448929"/>
    <lineage>
        <taxon>Bacteria</taxon>
        <taxon>Candidatus Fervidibacterota</taxon>
        <taxon>Candidatus Fervidibacter</taxon>
    </lineage>
</organism>
<keyword evidence="2" id="KW-1185">Reference proteome</keyword>
<protein>
    <recommendedName>
        <fullName evidence="3">Methane oxygenase PmoA</fullName>
    </recommendedName>
</protein>
<dbReference type="Pfam" id="PF14100">
    <property type="entry name" value="DUF6807"/>
    <property type="match status" value="1"/>
</dbReference>
<proteinExistence type="predicted"/>
<sequence>MRLAATILVLLEVTVMALGQEVLVRERPQQGQLSLSSPLSPFAFVEEVGKWVRLTFKGRPVWQYNYGVAAPPGAGELNATSGFLHPVWSPNGAIVTDWGPQDHYHHRGIFFAWTKTKWGKLAPDFWNLFAGSGRTRFEAFERLELHSDKAVMIVRHVWHARKDNEWVPVVSERWTVVTYAPKGDELDYWVFDLTTELVNVTDEPLEVEEYRYGGLGYRGARAWLDKTKREVMTSEGKTLGDADATDARWVLQGGLVDGQWAGLTLMDHPSNLAFPCRLRIADSFPYVGFAPMRKMSFVMRPKEPMRLRYRIVVHASKPTQKQLEEMWHEFQKSSK</sequence>
<evidence type="ECO:0008006" key="3">
    <source>
        <dbReference type="Google" id="ProtNLM"/>
    </source>
</evidence>
<evidence type="ECO:0000313" key="1">
    <source>
        <dbReference type="EMBL" id="MCS3918115.1"/>
    </source>
</evidence>
<accession>A0ABT2EMH0</accession>
<dbReference type="Proteomes" id="UP001204798">
    <property type="component" value="Unassembled WGS sequence"/>
</dbReference>
<evidence type="ECO:0000313" key="2">
    <source>
        <dbReference type="Proteomes" id="UP001204798"/>
    </source>
</evidence>